<reference evidence="1 2" key="1">
    <citation type="journal article" date="2012" name="J. Bacteriol.">
        <title>Complete Genome Sequence of Burkholderia sp. Strain GG4, a Betaproteobacterium That Reduces 3-Oxo-N-Acylhomoserine Lactones and Produces Different N-Acylhomoserine Lactones.</title>
        <authorList>
            <person name="Hong K.W."/>
            <person name="Koh C.L."/>
            <person name="Sam C.K."/>
            <person name="Yin W.F."/>
            <person name="Chan K.G."/>
        </authorList>
    </citation>
    <scope>NUCLEOTIDE SEQUENCE [LARGE SCALE GENOMIC DNA]</scope>
    <source>
        <strain evidence="1 2">GG4</strain>
    </source>
</reference>
<gene>
    <name evidence="1" type="ORF">GEM_4682</name>
</gene>
<dbReference type="RefSeq" id="WP_014899835.1">
    <property type="nucleotide sequence ID" value="NC_018514.1"/>
</dbReference>
<organism evidence="1 2">
    <name type="scientific">Burkholderia cepacia GG4</name>
    <dbReference type="NCBI Taxonomy" id="1009846"/>
    <lineage>
        <taxon>Bacteria</taxon>
        <taxon>Pseudomonadati</taxon>
        <taxon>Pseudomonadota</taxon>
        <taxon>Betaproteobacteria</taxon>
        <taxon>Burkholderiales</taxon>
        <taxon>Burkholderiaceae</taxon>
        <taxon>Burkholderia</taxon>
        <taxon>Burkholderia cepacia complex</taxon>
    </lineage>
</organism>
<dbReference type="EMBL" id="CP003775">
    <property type="protein sequence ID" value="AFQ51072.1"/>
    <property type="molecule type" value="Genomic_DNA"/>
</dbReference>
<dbReference type="KEGG" id="bct:GEM_4682"/>
<dbReference type="AlphaFoldDB" id="A0A9W3K4Y8"/>
<protein>
    <submittedName>
        <fullName evidence="1">Transposase of an IS1182 family member</fullName>
    </submittedName>
</protein>
<evidence type="ECO:0000313" key="1">
    <source>
        <dbReference type="EMBL" id="AFQ51072.1"/>
    </source>
</evidence>
<name>A0A9W3K4Y8_BURCE</name>
<accession>A0A9W3K4Y8</accession>
<evidence type="ECO:0000313" key="2">
    <source>
        <dbReference type="Proteomes" id="UP000032866"/>
    </source>
</evidence>
<dbReference type="Proteomes" id="UP000032866">
    <property type="component" value="Chromosome 2"/>
</dbReference>
<proteinExistence type="predicted"/>
<sequence>MSSDAGKAYYRQRGAPVECANVQLRRRSLQQFNVRGLLNAHAVLLWNGLAHNLMRMRSHGIAIAVN</sequence>